<evidence type="ECO:0000256" key="1">
    <source>
        <dbReference type="SAM" id="MobiDB-lite"/>
    </source>
</evidence>
<name>M5U6N1_9BACT</name>
<keyword evidence="3" id="KW-1185">Reference proteome</keyword>
<dbReference type="Gene3D" id="1.25.40.10">
    <property type="entry name" value="Tetratricopeptide repeat domain"/>
    <property type="match status" value="1"/>
</dbReference>
<dbReference type="PATRIC" id="fig|1263870.3.peg.5328"/>
<reference evidence="2 3" key="1">
    <citation type="journal article" date="2013" name="Mar. Genomics">
        <title>Expression of sulfatases in Rhodopirellula baltica and the diversity of sulfatases in the genus Rhodopirellula.</title>
        <authorList>
            <person name="Wegner C.E."/>
            <person name="Richter-Heitmann T."/>
            <person name="Klindworth A."/>
            <person name="Klockow C."/>
            <person name="Richter M."/>
            <person name="Achstetter T."/>
            <person name="Glockner F.O."/>
            <person name="Harder J."/>
        </authorList>
    </citation>
    <scope>NUCLEOTIDE SEQUENCE [LARGE SCALE GENOMIC DNA]</scope>
    <source>
        <strain evidence="2 3">SM41</strain>
    </source>
</reference>
<evidence type="ECO:0000313" key="3">
    <source>
        <dbReference type="Proteomes" id="UP000011885"/>
    </source>
</evidence>
<organism evidence="2 3">
    <name type="scientific">Rhodopirellula sallentina SM41</name>
    <dbReference type="NCBI Taxonomy" id="1263870"/>
    <lineage>
        <taxon>Bacteria</taxon>
        <taxon>Pseudomonadati</taxon>
        <taxon>Planctomycetota</taxon>
        <taxon>Planctomycetia</taxon>
        <taxon>Pirellulales</taxon>
        <taxon>Pirellulaceae</taxon>
        <taxon>Rhodopirellula</taxon>
    </lineage>
</organism>
<feature type="region of interest" description="Disordered" evidence="1">
    <location>
        <begin position="300"/>
        <end position="323"/>
    </location>
</feature>
<dbReference type="Proteomes" id="UP000011885">
    <property type="component" value="Unassembled WGS sequence"/>
</dbReference>
<sequence>MVLMAMAINTGDAFAQPAAKPPLELTEQPTTDSQVEVLRGDLLTAITHGASPEATTGLLNRQRRIDGLLESQLASNRQELAEIERDGFDPKVTPRREELRKQQSLLWLARVELASLATEMFAERSPDGVALAEQSISRMQEALASFPNDGVVRAELLRLLAEAQLRAGDSDAAIRTTLHATRATAENASGDIGSAESSDELVIRTPAELAFVIRVDLSKKDWNAAQEKLNQFYGRSPSMATRSLAMDLARLQFLLMKPTADDKTRAIGNWLDVLEKREGATARRAAETMVARYREYVHASGGDTDVGQNTGDEGSPSKQQDPRVLRADARYYLRVEKTLPAAVTFARAAIQDTNADRSIDSAIRSAAILDDTGKRLASVELLRQIANRHTHHAMAPAIMLQAASLASQVDNPDASRGLDAESILNDLISKWPGSASAASARSTLIEFANERQDYTEAAARATQMPVEHWNIDTAKRCRRQWQRAVLAHDARPPSCPWYDDTCHQKRNQAIQSTLARMRQEFAGVAACPLAVQTHHACAVLLDSLTHDSAGREVVSGVLEKISDPFVRSLAELRLAGPVGSTTSQRGPAGLLGKWRASPLRLDEFSRPAIVWRLHRDLLAGAVPRQPTAKFLLEFTDDETNRDAFGINDNVQASHRISWLIAGQQTQRALAELKRQLGDAVQPAELLADAATMCAGSSRKQDLKQAAAIWDELASGLPPGGYPHHRAKVESVICQARAGELQDARNAAEWILLSNPPKDEVLLTRLRQATE</sequence>
<gene>
    <name evidence="2" type="ORF">RSSM_05038</name>
</gene>
<dbReference type="InterPro" id="IPR011990">
    <property type="entry name" value="TPR-like_helical_dom_sf"/>
</dbReference>
<accession>M5U6N1</accession>
<dbReference type="EMBL" id="ANOH01000346">
    <property type="protein sequence ID" value="EMI53531.1"/>
    <property type="molecule type" value="Genomic_DNA"/>
</dbReference>
<evidence type="ECO:0000313" key="2">
    <source>
        <dbReference type="EMBL" id="EMI53531.1"/>
    </source>
</evidence>
<protein>
    <submittedName>
        <fullName evidence="2">Signal peptide protein</fullName>
    </submittedName>
</protein>
<feature type="compositionally biased region" description="Polar residues" evidence="1">
    <location>
        <begin position="306"/>
        <end position="319"/>
    </location>
</feature>
<dbReference type="AlphaFoldDB" id="M5U6N1"/>
<comment type="caution">
    <text evidence="2">The sequence shown here is derived from an EMBL/GenBank/DDBJ whole genome shotgun (WGS) entry which is preliminary data.</text>
</comment>
<proteinExistence type="predicted"/>